<sequence>MSWRRLTCTSASLKSWETWKFWRSYNKWSWRSWIFYSLAAAQLPTLGVLLLASIVPWCGHARTTFVEEMRTAVRRFKIFLSLFILVTSLWSRREMHTVLCGLQYCVKHSMFSGGPSLRYLRRVLVAIVGLAVIVLFASVPIFFYFLGLLEVHSRSSQRSVFC</sequence>
<dbReference type="AlphaFoldDB" id="A0A6P8ZYC9"/>
<feature type="transmembrane region" description="Helical" evidence="1">
    <location>
        <begin position="76"/>
        <end position="92"/>
    </location>
</feature>
<keyword evidence="1" id="KW-1133">Transmembrane helix</keyword>
<feature type="transmembrane region" description="Helical" evidence="1">
    <location>
        <begin position="123"/>
        <end position="149"/>
    </location>
</feature>
<keyword evidence="2" id="KW-1185">Reference proteome</keyword>
<dbReference type="KEGG" id="tpal:117650899"/>
<reference evidence="3" key="1">
    <citation type="submission" date="2025-08" db="UniProtKB">
        <authorList>
            <consortium name="RefSeq"/>
        </authorList>
    </citation>
    <scope>IDENTIFICATION</scope>
    <source>
        <tissue evidence="3">Total insect</tissue>
    </source>
</reference>
<evidence type="ECO:0000313" key="2">
    <source>
        <dbReference type="Proteomes" id="UP000515158"/>
    </source>
</evidence>
<gene>
    <name evidence="3" type="primary">LOC117650899</name>
</gene>
<organism evidence="3">
    <name type="scientific">Thrips palmi</name>
    <name type="common">Melon thrips</name>
    <dbReference type="NCBI Taxonomy" id="161013"/>
    <lineage>
        <taxon>Eukaryota</taxon>
        <taxon>Metazoa</taxon>
        <taxon>Ecdysozoa</taxon>
        <taxon>Arthropoda</taxon>
        <taxon>Hexapoda</taxon>
        <taxon>Insecta</taxon>
        <taxon>Pterygota</taxon>
        <taxon>Neoptera</taxon>
        <taxon>Paraneoptera</taxon>
        <taxon>Thysanoptera</taxon>
        <taxon>Terebrantia</taxon>
        <taxon>Thripoidea</taxon>
        <taxon>Thripidae</taxon>
        <taxon>Thrips</taxon>
    </lineage>
</organism>
<keyword evidence="1" id="KW-0472">Membrane</keyword>
<evidence type="ECO:0000313" key="3">
    <source>
        <dbReference type="RefSeq" id="XP_034250432.1"/>
    </source>
</evidence>
<dbReference type="GeneID" id="117650899"/>
<proteinExistence type="predicted"/>
<dbReference type="RefSeq" id="XP_034250432.1">
    <property type="nucleotide sequence ID" value="XM_034394541.1"/>
</dbReference>
<dbReference type="InParanoid" id="A0A6P8ZYC9"/>
<evidence type="ECO:0000256" key="1">
    <source>
        <dbReference type="SAM" id="Phobius"/>
    </source>
</evidence>
<protein>
    <submittedName>
        <fullName evidence="3">Uncharacterized protein LOC117650899</fullName>
    </submittedName>
</protein>
<dbReference type="Proteomes" id="UP000515158">
    <property type="component" value="Unplaced"/>
</dbReference>
<keyword evidence="1" id="KW-0812">Transmembrane</keyword>
<accession>A0A6P8ZYC9</accession>
<name>A0A6P8ZYC9_THRPL</name>
<feature type="transmembrane region" description="Helical" evidence="1">
    <location>
        <begin position="33"/>
        <end position="55"/>
    </location>
</feature>